<name>A0A1G2FVE1_9BACT</name>
<dbReference type="Proteomes" id="UP000176700">
    <property type="component" value="Unassembled WGS sequence"/>
</dbReference>
<comment type="caution">
    <text evidence="2">The sequence shown here is derived from an EMBL/GenBank/DDBJ whole genome shotgun (WGS) entry which is preliminary data.</text>
</comment>
<accession>A0A1G2FVE1</accession>
<feature type="transmembrane region" description="Helical" evidence="1">
    <location>
        <begin position="420"/>
        <end position="438"/>
    </location>
</feature>
<keyword evidence="1" id="KW-0812">Transmembrane</keyword>
<proteinExistence type="predicted"/>
<dbReference type="EMBL" id="MHNI01000022">
    <property type="protein sequence ID" value="OGZ42036.1"/>
    <property type="molecule type" value="Genomic_DNA"/>
</dbReference>
<dbReference type="Gene3D" id="3.90.550.10">
    <property type="entry name" value="Spore Coat Polysaccharide Biosynthesis Protein SpsA, Chain A"/>
    <property type="match status" value="1"/>
</dbReference>
<keyword evidence="1" id="KW-0472">Membrane</keyword>
<evidence type="ECO:0000313" key="3">
    <source>
        <dbReference type="Proteomes" id="UP000176700"/>
    </source>
</evidence>
<organism evidence="2 3">
    <name type="scientific">Candidatus Ryanbacteria bacterium RIFCSPHIGHO2_01_45_13</name>
    <dbReference type="NCBI Taxonomy" id="1802112"/>
    <lineage>
        <taxon>Bacteria</taxon>
        <taxon>Candidatus Ryaniibacteriota</taxon>
    </lineage>
</organism>
<sequence length="459" mass="52402">MSNLPLLAITIIAICIILQSERGIFDFFSYLRLFRQLKHRESGPQYDRSGKKMIFILIPMLREQTIAEDAILGFCKLARERFNIKIVVLTSEKELAEQKELSQPTTEDVLFCSMQKGKLSAYKDMIMIIRDPNARGNMATQLNYGLKIISETISENFFYMVYNADSVLSKQTFDGLADLVDKYPSKEFAVQQPCAFVREMSSLSNNFTNAMSLYQSWYCLGHESRIVRNYAKRSEKWWGEKNGKLGVVVGHGSGMTIDIHRSNGGYPSELLTEDLTFGFILSTKNIPILSLPALEIADVPTHFSMFIKQKSIWFWNFLGYGNCYRKMLHQGYSLSKTTSLLIQGIGAGAYWFLDTFFILTPLIISLYYKSSYGVAISIMSFLIFYILPQYVLFKRLPSILDNQDFSFYAKNIKKVSFAKILPTLCLIILTNSVGPWIATIKWLGYIVTGRLPAKYKTGD</sequence>
<dbReference type="SUPFAM" id="SSF53448">
    <property type="entry name" value="Nucleotide-diphospho-sugar transferases"/>
    <property type="match status" value="1"/>
</dbReference>
<reference evidence="2 3" key="1">
    <citation type="journal article" date="2016" name="Nat. Commun.">
        <title>Thousands of microbial genomes shed light on interconnected biogeochemical processes in an aquifer system.</title>
        <authorList>
            <person name="Anantharaman K."/>
            <person name="Brown C.T."/>
            <person name="Hug L.A."/>
            <person name="Sharon I."/>
            <person name="Castelle C.J."/>
            <person name="Probst A.J."/>
            <person name="Thomas B.C."/>
            <person name="Singh A."/>
            <person name="Wilkins M.J."/>
            <person name="Karaoz U."/>
            <person name="Brodie E.L."/>
            <person name="Williams K.H."/>
            <person name="Hubbard S.S."/>
            <person name="Banfield J.F."/>
        </authorList>
    </citation>
    <scope>NUCLEOTIDE SEQUENCE [LARGE SCALE GENOMIC DNA]</scope>
</reference>
<feature type="transmembrane region" description="Helical" evidence="1">
    <location>
        <begin position="349"/>
        <end position="368"/>
    </location>
</feature>
<evidence type="ECO:0000256" key="1">
    <source>
        <dbReference type="SAM" id="Phobius"/>
    </source>
</evidence>
<feature type="transmembrane region" description="Helical" evidence="1">
    <location>
        <begin position="374"/>
        <end position="393"/>
    </location>
</feature>
<evidence type="ECO:0008006" key="4">
    <source>
        <dbReference type="Google" id="ProtNLM"/>
    </source>
</evidence>
<protein>
    <recommendedName>
        <fullName evidence="4">Glycosyltransferase 2-like domain-containing protein</fullName>
    </recommendedName>
</protein>
<gene>
    <name evidence="2" type="ORF">A2W41_00840</name>
</gene>
<keyword evidence="1" id="KW-1133">Transmembrane helix</keyword>
<evidence type="ECO:0000313" key="2">
    <source>
        <dbReference type="EMBL" id="OGZ42036.1"/>
    </source>
</evidence>
<dbReference type="InterPro" id="IPR029044">
    <property type="entry name" value="Nucleotide-diphossugar_trans"/>
</dbReference>
<dbReference type="AlphaFoldDB" id="A0A1G2FVE1"/>